<keyword evidence="4" id="KW-0408">Iron</keyword>
<evidence type="ECO:0000256" key="6">
    <source>
        <dbReference type="SAM" id="Phobius"/>
    </source>
</evidence>
<dbReference type="PANTHER" id="PTHR43409:SF16">
    <property type="entry name" value="SLR0320 PROTEIN"/>
    <property type="match status" value="1"/>
</dbReference>
<dbReference type="PANTHER" id="PTHR43409">
    <property type="entry name" value="ANAEROBIC MAGNESIUM-PROTOPORPHYRIN IX MONOMETHYL ESTER CYCLASE-RELATED"/>
    <property type="match status" value="1"/>
</dbReference>
<organism evidence="8 9">
    <name type="scientific">Candidatus Terrybacteria bacterium RIFCSPHIGHO2_02_41_19</name>
    <dbReference type="NCBI Taxonomy" id="1802364"/>
    <lineage>
        <taxon>Bacteria</taxon>
        <taxon>Candidatus Terryibacteriota</taxon>
    </lineage>
</organism>
<evidence type="ECO:0000259" key="7">
    <source>
        <dbReference type="PROSITE" id="PS51918"/>
    </source>
</evidence>
<dbReference type="InterPro" id="IPR051198">
    <property type="entry name" value="BchE-like"/>
</dbReference>
<dbReference type="GO" id="GO:0051539">
    <property type="term" value="F:4 iron, 4 sulfur cluster binding"/>
    <property type="evidence" value="ECO:0007669"/>
    <property type="project" value="UniProtKB-KW"/>
</dbReference>
<dbReference type="GO" id="GO:0003824">
    <property type="term" value="F:catalytic activity"/>
    <property type="evidence" value="ECO:0007669"/>
    <property type="project" value="InterPro"/>
</dbReference>
<dbReference type="AlphaFoldDB" id="A0A1G2PKF2"/>
<keyword evidence="6" id="KW-0812">Transmembrane</keyword>
<dbReference type="SFLD" id="SFLDG01123">
    <property type="entry name" value="methyltransferase_(Class_B)"/>
    <property type="match status" value="1"/>
</dbReference>
<keyword evidence="3" id="KW-0479">Metal-binding</keyword>
<accession>A0A1G2PKF2</accession>
<dbReference type="SMART" id="SM00729">
    <property type="entry name" value="Elp3"/>
    <property type="match status" value="1"/>
</dbReference>
<dbReference type="Gene3D" id="3.40.50.280">
    <property type="entry name" value="Cobalamin-binding domain"/>
    <property type="match status" value="1"/>
</dbReference>
<evidence type="ECO:0000256" key="1">
    <source>
        <dbReference type="ARBA" id="ARBA00001966"/>
    </source>
</evidence>
<keyword evidence="2" id="KW-0949">S-adenosyl-L-methionine</keyword>
<dbReference type="EMBL" id="MHSU01000040">
    <property type="protein sequence ID" value="OHA48800.1"/>
    <property type="molecule type" value="Genomic_DNA"/>
</dbReference>
<feature type="transmembrane region" description="Helical" evidence="6">
    <location>
        <begin position="437"/>
        <end position="457"/>
    </location>
</feature>
<keyword evidence="6" id="KW-0472">Membrane</keyword>
<evidence type="ECO:0000256" key="2">
    <source>
        <dbReference type="ARBA" id="ARBA00022691"/>
    </source>
</evidence>
<dbReference type="GO" id="GO:0005829">
    <property type="term" value="C:cytosol"/>
    <property type="evidence" value="ECO:0007669"/>
    <property type="project" value="TreeGrafter"/>
</dbReference>
<dbReference type="SFLD" id="SFLDS00029">
    <property type="entry name" value="Radical_SAM"/>
    <property type="match status" value="1"/>
</dbReference>
<gene>
    <name evidence="8" type="ORF">A2W59_02120</name>
</gene>
<dbReference type="SFLD" id="SFLDG01082">
    <property type="entry name" value="B12-binding_domain_containing"/>
    <property type="match status" value="1"/>
</dbReference>
<evidence type="ECO:0000313" key="8">
    <source>
        <dbReference type="EMBL" id="OHA48800.1"/>
    </source>
</evidence>
<dbReference type="InterPro" id="IPR058240">
    <property type="entry name" value="rSAM_sf"/>
</dbReference>
<dbReference type="PROSITE" id="PS51918">
    <property type="entry name" value="RADICAL_SAM"/>
    <property type="match status" value="1"/>
</dbReference>
<comment type="cofactor">
    <cofactor evidence="1">
        <name>[4Fe-4S] cluster</name>
        <dbReference type="ChEBI" id="CHEBI:49883"/>
    </cofactor>
</comment>
<dbReference type="Proteomes" id="UP000178646">
    <property type="component" value="Unassembled WGS sequence"/>
</dbReference>
<evidence type="ECO:0000256" key="3">
    <source>
        <dbReference type="ARBA" id="ARBA00022723"/>
    </source>
</evidence>
<comment type="caution">
    <text evidence="8">The sequence shown here is derived from an EMBL/GenBank/DDBJ whole genome shotgun (WGS) entry which is preliminary data.</text>
</comment>
<feature type="domain" description="Radical SAM core" evidence="7">
    <location>
        <begin position="197"/>
        <end position="426"/>
    </location>
</feature>
<evidence type="ECO:0000256" key="4">
    <source>
        <dbReference type="ARBA" id="ARBA00023004"/>
    </source>
</evidence>
<sequence length="468" mass="54532">MDKKVILINRPLVRVKGLKVPSRKWQPLDLAYIAAILEKENVRCKIVDARALDLTVDDVIEEVKRFQPDLVVFATDPVDFYQCPNPNWQTLKDVVVGIKKVTNAKILSFGPQINLFEKELMYQLKIDFAVKGDNPLLSAEVALDILNQGKTFKEGVSYFDDKDNLVYGKVKHLMDLTLLPVPAYHLLPMKLYTGLWDFPGGNFSIIISSRGCPFHCKFCYKGMIGDSVRMRDLNQVMNEIKTLVKDFNIETIFFFDEIFTFNRNRVIDLCQRIIDSRYSFKWGCQSRIDFIDEELLRVMHQAGCRYISYGIESGSQRIVDLANKKINLIKAGDIIELTRKVGIFPHTNMMYGFPQETDEDFKKSIDFLIKHSEEDNMPSKMNFFVGSPYYNEYLTGATHQEAVAISQKLILSKLSLVDAERGLSRWMIYRHWKKRKFNLMFFYFLLKFLLPSLIIKIKLMRNRYYDLV</sequence>
<dbReference type="Gene3D" id="3.80.30.20">
    <property type="entry name" value="tm_1862 like domain"/>
    <property type="match status" value="1"/>
</dbReference>
<dbReference type="SUPFAM" id="SSF102114">
    <property type="entry name" value="Radical SAM enzymes"/>
    <property type="match status" value="1"/>
</dbReference>
<reference evidence="8 9" key="1">
    <citation type="journal article" date="2016" name="Nat. Commun.">
        <title>Thousands of microbial genomes shed light on interconnected biogeochemical processes in an aquifer system.</title>
        <authorList>
            <person name="Anantharaman K."/>
            <person name="Brown C.T."/>
            <person name="Hug L.A."/>
            <person name="Sharon I."/>
            <person name="Castelle C.J."/>
            <person name="Probst A.J."/>
            <person name="Thomas B.C."/>
            <person name="Singh A."/>
            <person name="Wilkins M.J."/>
            <person name="Karaoz U."/>
            <person name="Brodie E.L."/>
            <person name="Williams K.H."/>
            <person name="Hubbard S.S."/>
            <person name="Banfield J.F."/>
        </authorList>
    </citation>
    <scope>NUCLEOTIDE SEQUENCE [LARGE SCALE GENOMIC DNA]</scope>
</reference>
<keyword evidence="6" id="KW-1133">Transmembrane helix</keyword>
<dbReference type="InterPro" id="IPR023404">
    <property type="entry name" value="rSAM_horseshoe"/>
</dbReference>
<proteinExistence type="predicted"/>
<dbReference type="InterPro" id="IPR006638">
    <property type="entry name" value="Elp3/MiaA/NifB-like_rSAM"/>
</dbReference>
<keyword evidence="5" id="KW-0411">Iron-sulfur</keyword>
<dbReference type="GO" id="GO:0046872">
    <property type="term" value="F:metal ion binding"/>
    <property type="evidence" value="ECO:0007669"/>
    <property type="project" value="UniProtKB-KW"/>
</dbReference>
<dbReference type="InterPro" id="IPR007197">
    <property type="entry name" value="rSAM"/>
</dbReference>
<evidence type="ECO:0000256" key="5">
    <source>
        <dbReference type="ARBA" id="ARBA00023014"/>
    </source>
</evidence>
<name>A0A1G2PKF2_9BACT</name>
<dbReference type="Pfam" id="PF04055">
    <property type="entry name" value="Radical_SAM"/>
    <property type="match status" value="1"/>
</dbReference>
<evidence type="ECO:0000313" key="9">
    <source>
        <dbReference type="Proteomes" id="UP000178646"/>
    </source>
</evidence>
<dbReference type="InterPro" id="IPR034466">
    <property type="entry name" value="Methyltransferase_Class_B"/>
</dbReference>
<dbReference type="CDD" id="cd01335">
    <property type="entry name" value="Radical_SAM"/>
    <property type="match status" value="1"/>
</dbReference>
<protein>
    <recommendedName>
        <fullName evidence="7">Radical SAM core domain-containing protein</fullName>
    </recommendedName>
</protein>